<proteinExistence type="predicted"/>
<accession>A0A016UJQ7</accession>
<dbReference type="AlphaFoldDB" id="A0A016UJQ7"/>
<comment type="caution">
    <text evidence="2">The sequence shown here is derived from an EMBL/GenBank/DDBJ whole genome shotgun (WGS) entry which is preliminary data.</text>
</comment>
<protein>
    <submittedName>
        <fullName evidence="2">Uncharacterized protein</fullName>
    </submittedName>
</protein>
<gene>
    <name evidence="2" type="primary">Acey_s0038.g3604</name>
    <name evidence="2" type="ORF">Y032_0038g3604</name>
</gene>
<evidence type="ECO:0000313" key="2">
    <source>
        <dbReference type="EMBL" id="EYC15047.1"/>
    </source>
</evidence>
<evidence type="ECO:0000313" key="3">
    <source>
        <dbReference type="Proteomes" id="UP000024635"/>
    </source>
</evidence>
<keyword evidence="3" id="KW-1185">Reference proteome</keyword>
<organism evidence="2 3">
    <name type="scientific">Ancylostoma ceylanicum</name>
    <dbReference type="NCBI Taxonomy" id="53326"/>
    <lineage>
        <taxon>Eukaryota</taxon>
        <taxon>Metazoa</taxon>
        <taxon>Ecdysozoa</taxon>
        <taxon>Nematoda</taxon>
        <taxon>Chromadorea</taxon>
        <taxon>Rhabditida</taxon>
        <taxon>Rhabditina</taxon>
        <taxon>Rhabditomorpha</taxon>
        <taxon>Strongyloidea</taxon>
        <taxon>Ancylostomatidae</taxon>
        <taxon>Ancylostomatinae</taxon>
        <taxon>Ancylostoma</taxon>
    </lineage>
</organism>
<feature type="region of interest" description="Disordered" evidence="1">
    <location>
        <begin position="33"/>
        <end position="59"/>
    </location>
</feature>
<evidence type="ECO:0000256" key="1">
    <source>
        <dbReference type="SAM" id="MobiDB-lite"/>
    </source>
</evidence>
<sequence length="144" mass="16204">MRVPSDNLDSKYPILEYSNNAGSIRLSQLTWLPPPQSNPATRVPSDNLDTEYPISEYSNNMGPLRLSQVEFRSKCGFPPTISTQSTKSQSTQTIRVPFAFLNASSVRNAGSLRQSRLKVPHFRVLKQYGYPSRFSTHRTPSPSK</sequence>
<name>A0A016UJQ7_9BILA</name>
<dbReference type="Proteomes" id="UP000024635">
    <property type="component" value="Unassembled WGS sequence"/>
</dbReference>
<dbReference type="EMBL" id="JARK01001374">
    <property type="protein sequence ID" value="EYC15047.1"/>
    <property type="molecule type" value="Genomic_DNA"/>
</dbReference>
<reference evidence="3" key="1">
    <citation type="journal article" date="2015" name="Nat. Genet.">
        <title>The genome and transcriptome of the zoonotic hookworm Ancylostoma ceylanicum identify infection-specific gene families.</title>
        <authorList>
            <person name="Schwarz E.M."/>
            <person name="Hu Y."/>
            <person name="Antoshechkin I."/>
            <person name="Miller M.M."/>
            <person name="Sternberg P.W."/>
            <person name="Aroian R.V."/>
        </authorList>
    </citation>
    <scope>NUCLEOTIDE SEQUENCE</scope>
    <source>
        <strain evidence="3">HY135</strain>
    </source>
</reference>